<organism evidence="2 3">
    <name type="scientific">Rhodopseudomonas palustris (strain BisB5)</name>
    <dbReference type="NCBI Taxonomy" id="316057"/>
    <lineage>
        <taxon>Bacteria</taxon>
        <taxon>Pseudomonadati</taxon>
        <taxon>Pseudomonadota</taxon>
        <taxon>Alphaproteobacteria</taxon>
        <taxon>Hyphomicrobiales</taxon>
        <taxon>Nitrobacteraceae</taxon>
        <taxon>Rhodopseudomonas</taxon>
    </lineage>
</organism>
<evidence type="ECO:0000313" key="2">
    <source>
        <dbReference type="EMBL" id="ABE41551.1"/>
    </source>
</evidence>
<gene>
    <name evidence="2" type="ordered locus">RPD_4334</name>
</gene>
<accession>Q130D8</accession>
<name>Q130D8_RHOPS</name>
<sequence>MPVNGTGVYFLCHQSWRIGVYLDSLGSLVLFLTCVVGPALIAYLVVDDIRQRLFRRVQPRKPEPVAATPAPVSTRRFGLFAWASS</sequence>
<feature type="transmembrane region" description="Helical" evidence="1">
    <location>
        <begin position="25"/>
        <end position="46"/>
    </location>
</feature>
<dbReference type="STRING" id="316057.RPD_4334"/>
<dbReference type="Proteomes" id="UP000001818">
    <property type="component" value="Chromosome"/>
</dbReference>
<keyword evidence="1" id="KW-0812">Transmembrane</keyword>
<dbReference type="KEGG" id="rpd:RPD_4334"/>
<keyword evidence="1" id="KW-0472">Membrane</keyword>
<proteinExistence type="predicted"/>
<evidence type="ECO:0000256" key="1">
    <source>
        <dbReference type="SAM" id="Phobius"/>
    </source>
</evidence>
<dbReference type="HOGENOM" id="CLU_192291_0_0_5"/>
<evidence type="ECO:0000313" key="3">
    <source>
        <dbReference type="Proteomes" id="UP000001818"/>
    </source>
</evidence>
<dbReference type="AlphaFoldDB" id="Q130D8"/>
<reference evidence="2 3" key="1">
    <citation type="submission" date="2006-03" db="EMBL/GenBank/DDBJ databases">
        <title>Complete sequence of Rhodopseudomonas palustris BisB5.</title>
        <authorList>
            <consortium name="US DOE Joint Genome Institute"/>
            <person name="Copeland A."/>
            <person name="Lucas S."/>
            <person name="Lapidus A."/>
            <person name="Barry K."/>
            <person name="Detter J.C."/>
            <person name="Glavina del Rio T."/>
            <person name="Hammon N."/>
            <person name="Israni S."/>
            <person name="Dalin E."/>
            <person name="Tice H."/>
            <person name="Pitluck S."/>
            <person name="Chain P."/>
            <person name="Malfatti S."/>
            <person name="Shin M."/>
            <person name="Vergez L."/>
            <person name="Schmutz J."/>
            <person name="Larimer F."/>
            <person name="Land M."/>
            <person name="Hauser L."/>
            <person name="Pelletier D.A."/>
            <person name="Kyrpides N."/>
            <person name="Lykidis A."/>
            <person name="Oda Y."/>
            <person name="Harwood C.S."/>
            <person name="Richardson P."/>
        </authorList>
    </citation>
    <scope>NUCLEOTIDE SEQUENCE [LARGE SCALE GENOMIC DNA]</scope>
    <source>
        <strain evidence="2 3">BisB5</strain>
    </source>
</reference>
<dbReference type="EMBL" id="CP000283">
    <property type="protein sequence ID" value="ABE41551.1"/>
    <property type="molecule type" value="Genomic_DNA"/>
</dbReference>
<protein>
    <submittedName>
        <fullName evidence="2">Uncharacterized protein</fullName>
    </submittedName>
</protein>
<keyword evidence="1" id="KW-1133">Transmembrane helix</keyword>